<evidence type="ECO:0000256" key="1">
    <source>
        <dbReference type="SAM" id="MobiDB-lite"/>
    </source>
</evidence>
<protein>
    <submittedName>
        <fullName evidence="3">Acyl-CoA dehydrogenase</fullName>
    </submittedName>
</protein>
<dbReference type="Pfam" id="PF09317">
    <property type="entry name" value="ACDH_C"/>
    <property type="match status" value="1"/>
</dbReference>
<dbReference type="AlphaFoldDB" id="A0A4V6JGL7"/>
<sequence>MGDILSQMYLASATLKRFEDEGRQKDDLPLVHWGVQDCLHQAEQALDDLLRNFPNRFIAGALRLVILPFGRVHQAPSDRLDHQLAKILQQPSATRSRLGRGQYLTASAHNPIGLLEEALEDVIAAEPIHARLCKEAGKSLPFTRLDRLAQRALEEGKISDDEARILTKAEESRLRSINVDDFAPEALAAQQPEKPQPQEKRRQHTEAA</sequence>
<feature type="compositionally biased region" description="Low complexity" evidence="1">
    <location>
        <begin position="184"/>
        <end position="193"/>
    </location>
</feature>
<accession>A0A4V6JGL7</accession>
<feature type="region of interest" description="Disordered" evidence="1">
    <location>
        <begin position="180"/>
        <end position="208"/>
    </location>
</feature>
<dbReference type="Proteomes" id="UP000307968">
    <property type="component" value="Chromosome"/>
</dbReference>
<dbReference type="GO" id="GO:0003995">
    <property type="term" value="F:acyl-CoA dehydrogenase activity"/>
    <property type="evidence" value="ECO:0007669"/>
    <property type="project" value="InterPro"/>
</dbReference>
<organism evidence="3 4">
    <name type="scientific">Serratia rubidaea</name>
    <name type="common">Serratia marinorubra</name>
    <dbReference type="NCBI Taxonomy" id="61652"/>
    <lineage>
        <taxon>Bacteria</taxon>
        <taxon>Pseudomonadati</taxon>
        <taxon>Pseudomonadota</taxon>
        <taxon>Gammaproteobacteria</taxon>
        <taxon>Enterobacterales</taxon>
        <taxon>Yersiniaceae</taxon>
        <taxon>Serratia</taxon>
    </lineage>
</organism>
<evidence type="ECO:0000313" key="4">
    <source>
        <dbReference type="Proteomes" id="UP000307968"/>
    </source>
</evidence>
<evidence type="ECO:0000259" key="2">
    <source>
        <dbReference type="Pfam" id="PF09317"/>
    </source>
</evidence>
<name>A0A4V6JGL7_SERRU</name>
<reference evidence="3 4" key="1">
    <citation type="submission" date="2019-05" db="EMBL/GenBank/DDBJ databases">
        <authorList>
            <consortium name="Pathogen Informatics"/>
        </authorList>
    </citation>
    <scope>NUCLEOTIDE SEQUENCE [LARGE SCALE GENOMIC DNA]</scope>
    <source>
        <strain evidence="3 4">NCTC12971</strain>
    </source>
</reference>
<feature type="domain" description="Acyl-CoA dehydrogenase C-terminal bacterial-type" evidence="2">
    <location>
        <begin position="1"/>
        <end position="182"/>
    </location>
</feature>
<dbReference type="InterPro" id="IPR015396">
    <property type="entry name" value="FadE_C"/>
</dbReference>
<feature type="compositionally biased region" description="Basic and acidic residues" evidence="1">
    <location>
        <begin position="196"/>
        <end position="208"/>
    </location>
</feature>
<gene>
    <name evidence="3" type="ORF">NCTC12971_01109</name>
</gene>
<dbReference type="EMBL" id="LR590463">
    <property type="protein sequence ID" value="VTP60623.1"/>
    <property type="molecule type" value="Genomic_DNA"/>
</dbReference>
<dbReference type="GO" id="GO:0033539">
    <property type="term" value="P:fatty acid beta-oxidation using acyl-CoA dehydrogenase"/>
    <property type="evidence" value="ECO:0007669"/>
    <property type="project" value="InterPro"/>
</dbReference>
<evidence type="ECO:0000313" key="3">
    <source>
        <dbReference type="EMBL" id="VTP60623.1"/>
    </source>
</evidence>
<proteinExistence type="predicted"/>